<dbReference type="CDD" id="cd07377">
    <property type="entry name" value="WHTH_GntR"/>
    <property type="match status" value="1"/>
</dbReference>
<dbReference type="GO" id="GO:0003677">
    <property type="term" value="F:DNA binding"/>
    <property type="evidence" value="ECO:0007669"/>
    <property type="project" value="UniProtKB-KW"/>
</dbReference>
<evidence type="ECO:0000313" key="8">
    <source>
        <dbReference type="Proteomes" id="UP000192656"/>
    </source>
</evidence>
<dbReference type="SUPFAM" id="SSF48008">
    <property type="entry name" value="GntR ligand-binding domain-like"/>
    <property type="match status" value="1"/>
</dbReference>
<feature type="coiled-coil region" evidence="4">
    <location>
        <begin position="225"/>
        <end position="286"/>
    </location>
</feature>
<evidence type="ECO:0000256" key="1">
    <source>
        <dbReference type="ARBA" id="ARBA00023015"/>
    </source>
</evidence>
<feature type="domain" description="HTH gntR-type" evidence="6">
    <location>
        <begin position="62"/>
        <end position="129"/>
    </location>
</feature>
<keyword evidence="3" id="KW-0804">Transcription</keyword>
<dbReference type="Pfam" id="PF07729">
    <property type="entry name" value="FCD"/>
    <property type="match status" value="1"/>
</dbReference>
<keyword evidence="2" id="KW-0238">DNA-binding</keyword>
<dbReference type="RefSeq" id="WP_244556767.1">
    <property type="nucleotide sequence ID" value="NZ_FWXR01000002.1"/>
</dbReference>
<evidence type="ECO:0000256" key="3">
    <source>
        <dbReference type="ARBA" id="ARBA00023163"/>
    </source>
</evidence>
<evidence type="ECO:0000256" key="5">
    <source>
        <dbReference type="SAM" id="MobiDB-lite"/>
    </source>
</evidence>
<keyword evidence="4" id="KW-0175">Coiled coil</keyword>
<keyword evidence="1" id="KW-0805">Transcription regulation</keyword>
<dbReference type="PANTHER" id="PTHR43537">
    <property type="entry name" value="TRANSCRIPTIONAL REGULATOR, GNTR FAMILY"/>
    <property type="match status" value="1"/>
</dbReference>
<dbReference type="InterPro" id="IPR011711">
    <property type="entry name" value="GntR_C"/>
</dbReference>
<dbReference type="SMART" id="SM00895">
    <property type="entry name" value="FCD"/>
    <property type="match status" value="1"/>
</dbReference>
<keyword evidence="8" id="KW-1185">Reference proteome</keyword>
<gene>
    <name evidence="7" type="ORF">SAMN06297251_10256</name>
</gene>
<dbReference type="Pfam" id="PF00392">
    <property type="entry name" value="GntR"/>
    <property type="match status" value="1"/>
</dbReference>
<dbReference type="InterPro" id="IPR000524">
    <property type="entry name" value="Tscrpt_reg_HTH_GntR"/>
</dbReference>
<reference evidence="7 8" key="1">
    <citation type="submission" date="2017-04" db="EMBL/GenBank/DDBJ databases">
        <authorList>
            <person name="Afonso C.L."/>
            <person name="Miller P.J."/>
            <person name="Scott M.A."/>
            <person name="Spackman E."/>
            <person name="Goraichik I."/>
            <person name="Dimitrov K.M."/>
            <person name="Suarez D.L."/>
            <person name="Swayne D.E."/>
        </authorList>
    </citation>
    <scope>NUCLEOTIDE SEQUENCE [LARGE SCALE GENOMIC DNA]</scope>
    <source>
        <strain evidence="7 8">CGMCC 1.10972</strain>
    </source>
</reference>
<organism evidence="7 8">
    <name type="scientific">Fulvimarina manganoxydans</name>
    <dbReference type="NCBI Taxonomy" id="937218"/>
    <lineage>
        <taxon>Bacteria</taxon>
        <taxon>Pseudomonadati</taxon>
        <taxon>Pseudomonadota</taxon>
        <taxon>Alphaproteobacteria</taxon>
        <taxon>Hyphomicrobiales</taxon>
        <taxon>Aurantimonadaceae</taxon>
        <taxon>Fulvimarina</taxon>
    </lineage>
</organism>
<dbReference type="Proteomes" id="UP000192656">
    <property type="component" value="Unassembled WGS sequence"/>
</dbReference>
<evidence type="ECO:0000256" key="4">
    <source>
        <dbReference type="SAM" id="Coils"/>
    </source>
</evidence>
<name>A0A1W1YXG9_9HYPH</name>
<dbReference type="STRING" id="937218.SAMN06297251_10256"/>
<dbReference type="PANTHER" id="PTHR43537:SF49">
    <property type="entry name" value="TRANSCRIPTIONAL REGULATORY PROTEIN"/>
    <property type="match status" value="1"/>
</dbReference>
<dbReference type="GO" id="GO:0003700">
    <property type="term" value="F:DNA-binding transcription factor activity"/>
    <property type="evidence" value="ECO:0007669"/>
    <property type="project" value="InterPro"/>
</dbReference>
<evidence type="ECO:0000259" key="6">
    <source>
        <dbReference type="PROSITE" id="PS50949"/>
    </source>
</evidence>
<proteinExistence type="predicted"/>
<dbReference type="InterPro" id="IPR036388">
    <property type="entry name" value="WH-like_DNA-bd_sf"/>
</dbReference>
<accession>A0A1W1YXG9</accession>
<feature type="region of interest" description="Disordered" evidence="5">
    <location>
        <begin position="1"/>
        <end position="58"/>
    </location>
</feature>
<protein>
    <submittedName>
        <fullName evidence="7">Transcriptional regulator, GntR family</fullName>
    </submittedName>
</protein>
<dbReference type="InterPro" id="IPR008920">
    <property type="entry name" value="TF_FadR/GntR_C"/>
</dbReference>
<dbReference type="Gene3D" id="1.10.10.10">
    <property type="entry name" value="Winged helix-like DNA-binding domain superfamily/Winged helix DNA-binding domain"/>
    <property type="match status" value="1"/>
</dbReference>
<evidence type="ECO:0000313" key="7">
    <source>
        <dbReference type="EMBL" id="SMC40782.1"/>
    </source>
</evidence>
<dbReference type="Gene3D" id="1.20.120.530">
    <property type="entry name" value="GntR ligand-binding domain-like"/>
    <property type="match status" value="1"/>
</dbReference>
<feature type="compositionally biased region" description="Basic and acidic residues" evidence="5">
    <location>
        <begin position="1"/>
        <end position="13"/>
    </location>
</feature>
<feature type="compositionally biased region" description="Basic and acidic residues" evidence="5">
    <location>
        <begin position="21"/>
        <end position="39"/>
    </location>
</feature>
<sequence length="294" mass="32126">MGFDRRDGRERDPAGSARRAKGAEKGGRPLARLVDRRADNPSGRAGMSGEAKGKAQAQGQRAVHSDLIAECLETEIVDGTLSAGAKLDETAIAERFGVSRTPVREAFLILVSRSLAERVPYRGVVVCDLSPERIEEMFEAMGEIEGLCGRLAAGRMSPSERAALSKLHGSMCELAAAGRFEDYERANGELHEMIHLGTHNSDLIDIAHGMRVKLAPFRRSQLLNRERAEQSNAEHEAIVEAIVERDAITAERRLRLHLIRSAQTYIASLNARIGDAKTQKADAAEKARRAGRQA</sequence>
<dbReference type="SMART" id="SM00345">
    <property type="entry name" value="HTH_GNTR"/>
    <property type="match status" value="1"/>
</dbReference>
<evidence type="ECO:0000256" key="2">
    <source>
        <dbReference type="ARBA" id="ARBA00023125"/>
    </source>
</evidence>
<dbReference type="EMBL" id="FWXR01000002">
    <property type="protein sequence ID" value="SMC40782.1"/>
    <property type="molecule type" value="Genomic_DNA"/>
</dbReference>
<dbReference type="AlphaFoldDB" id="A0A1W1YXG9"/>
<dbReference type="InterPro" id="IPR036390">
    <property type="entry name" value="WH_DNA-bd_sf"/>
</dbReference>
<dbReference type="SUPFAM" id="SSF46785">
    <property type="entry name" value="Winged helix' DNA-binding domain"/>
    <property type="match status" value="1"/>
</dbReference>
<dbReference type="PROSITE" id="PS50949">
    <property type="entry name" value="HTH_GNTR"/>
    <property type="match status" value="1"/>
</dbReference>